<dbReference type="AlphaFoldDB" id="A0A514CMM9"/>
<comment type="similarity">
    <text evidence="2">Belongs to the SusD family.</text>
</comment>
<feature type="domain" description="RagB/SusD" evidence="6">
    <location>
        <begin position="291"/>
        <end position="542"/>
    </location>
</feature>
<evidence type="ECO:0000256" key="5">
    <source>
        <dbReference type="ARBA" id="ARBA00023237"/>
    </source>
</evidence>
<dbReference type="KEGG" id="echi:FKX85_18705"/>
<dbReference type="Proteomes" id="UP000316614">
    <property type="component" value="Chromosome"/>
</dbReference>
<dbReference type="InterPro" id="IPR033985">
    <property type="entry name" value="SusD-like_N"/>
</dbReference>
<proteinExistence type="inferred from homology"/>
<dbReference type="EMBL" id="CP041253">
    <property type="protein sequence ID" value="QDH80964.1"/>
    <property type="molecule type" value="Genomic_DNA"/>
</dbReference>
<dbReference type="SUPFAM" id="SSF48452">
    <property type="entry name" value="TPR-like"/>
    <property type="match status" value="1"/>
</dbReference>
<dbReference type="GO" id="GO:0009279">
    <property type="term" value="C:cell outer membrane"/>
    <property type="evidence" value="ECO:0007669"/>
    <property type="project" value="UniProtKB-SubCell"/>
</dbReference>
<evidence type="ECO:0000313" key="9">
    <source>
        <dbReference type="Proteomes" id="UP000316614"/>
    </source>
</evidence>
<dbReference type="PROSITE" id="PS51257">
    <property type="entry name" value="PROKAR_LIPOPROTEIN"/>
    <property type="match status" value="1"/>
</dbReference>
<dbReference type="CDD" id="cd08977">
    <property type="entry name" value="SusD"/>
    <property type="match status" value="1"/>
</dbReference>
<accession>A0A514CMM9</accession>
<dbReference type="Pfam" id="PF07980">
    <property type="entry name" value="SusD_RagB"/>
    <property type="match status" value="1"/>
</dbReference>
<dbReference type="InterPro" id="IPR012944">
    <property type="entry name" value="SusD_RagB_dom"/>
</dbReference>
<dbReference type="Pfam" id="PF14322">
    <property type="entry name" value="SusD-like_3"/>
    <property type="match status" value="1"/>
</dbReference>
<evidence type="ECO:0000259" key="6">
    <source>
        <dbReference type="Pfam" id="PF07980"/>
    </source>
</evidence>
<comment type="subcellular location">
    <subcellularLocation>
        <location evidence="1">Cell outer membrane</location>
    </subcellularLocation>
</comment>
<evidence type="ECO:0000256" key="4">
    <source>
        <dbReference type="ARBA" id="ARBA00023136"/>
    </source>
</evidence>
<evidence type="ECO:0000256" key="3">
    <source>
        <dbReference type="ARBA" id="ARBA00022729"/>
    </source>
</evidence>
<organism evidence="8 9">
    <name type="scientific">Echinicola soli</name>
    <dbReference type="NCBI Taxonomy" id="2591634"/>
    <lineage>
        <taxon>Bacteria</taxon>
        <taxon>Pseudomonadati</taxon>
        <taxon>Bacteroidota</taxon>
        <taxon>Cytophagia</taxon>
        <taxon>Cytophagales</taxon>
        <taxon>Cyclobacteriaceae</taxon>
        <taxon>Echinicola</taxon>
    </lineage>
</organism>
<evidence type="ECO:0000259" key="7">
    <source>
        <dbReference type="Pfam" id="PF14322"/>
    </source>
</evidence>
<gene>
    <name evidence="8" type="ORF">FKX85_18705</name>
</gene>
<evidence type="ECO:0000313" key="8">
    <source>
        <dbReference type="EMBL" id="QDH80964.1"/>
    </source>
</evidence>
<dbReference type="InterPro" id="IPR011990">
    <property type="entry name" value="TPR-like_helical_dom_sf"/>
</dbReference>
<protein>
    <submittedName>
        <fullName evidence="8">RagB/SusD family nutrient uptake outer membrane protein</fullName>
    </submittedName>
</protein>
<keyword evidence="9" id="KW-1185">Reference proteome</keyword>
<keyword evidence="5" id="KW-0998">Cell outer membrane</keyword>
<sequence>MKKLNNYTIMLSACCTLLWTGCKDLDLAPENTFTDLTYWTSAAKAESMLNTAYSQMFTSNRFFYNEGASDNAFNGRGDNAGAASLAAGTYDPSLGRLQSQWDDNYSAIKTCNIILENIDRVEDMDEAERERIKAEARFIRAYQHFQLMTWFGDVPLLDQDITIEDAQTISRTPKNQVREFILSELEAASQVLPTQQELPEAERGRITSGAAMALKARVHLYEGQWQEVVETTEPLIMGDEYGSYALFPSYEGLFMPENQYSQEDILSLQYVPQLRTWGEFFDMAPLSAGARLNALAPTQELVDSYLMENGLTITDPSSGYDESDPYDNRDPRLTATIVYHLYEWEDNGETHTIYIEPGTDPDESAADEYVPGSSSTTTGYYTRKYFDPSRNTDFASGLNLMLFRYADVLLMYAEAKNELNQMDQTTWDETVRALRERAGFEAPAALDFDADLGQEGWREAIRNERRVELAMEGLRVFDIRRWRIAEDVLNGWAHGAQFGPPSEDNGYLRVNLRSFDPSKHYLWPIPRDERNLNPNLTQNPGWE</sequence>
<keyword evidence="4" id="KW-0472">Membrane</keyword>
<keyword evidence="3" id="KW-0732">Signal</keyword>
<evidence type="ECO:0000256" key="2">
    <source>
        <dbReference type="ARBA" id="ARBA00006275"/>
    </source>
</evidence>
<dbReference type="RefSeq" id="WP_141616180.1">
    <property type="nucleotide sequence ID" value="NZ_CP041253.1"/>
</dbReference>
<name>A0A514CMM9_9BACT</name>
<evidence type="ECO:0000256" key="1">
    <source>
        <dbReference type="ARBA" id="ARBA00004442"/>
    </source>
</evidence>
<dbReference type="Gene3D" id="1.25.40.390">
    <property type="match status" value="1"/>
</dbReference>
<feature type="domain" description="SusD-like N-terminal" evidence="7">
    <location>
        <begin position="41"/>
        <end position="220"/>
    </location>
</feature>
<dbReference type="OrthoDB" id="621018at2"/>
<reference evidence="8 9" key="1">
    <citation type="submission" date="2019-06" db="EMBL/GenBank/DDBJ databases">
        <title>Echinicola alkalisoli sp. nov. isolated from saline soil.</title>
        <authorList>
            <person name="Sun J.-Q."/>
            <person name="Xu L."/>
        </authorList>
    </citation>
    <scope>NUCLEOTIDE SEQUENCE [LARGE SCALE GENOMIC DNA]</scope>
    <source>
        <strain evidence="8 9">LN3S3</strain>
    </source>
</reference>